<comment type="subcellular location">
    <subcellularLocation>
        <location evidence="1">Cell envelope</location>
    </subcellularLocation>
</comment>
<reference evidence="6 7" key="1">
    <citation type="submission" date="2018-05" db="EMBL/GenBank/DDBJ databases">
        <title>Genomic Encyclopedia of Type Strains, Phase IV (KMG-IV): sequencing the most valuable type-strain genomes for metagenomic binning, comparative biology and taxonomic classification.</title>
        <authorList>
            <person name="Goeker M."/>
        </authorList>
    </citation>
    <scope>NUCLEOTIDE SEQUENCE [LARGE SCALE GENOMIC DNA]</scope>
    <source>
        <strain evidence="6 7">DSM 19792</strain>
    </source>
</reference>
<evidence type="ECO:0000256" key="4">
    <source>
        <dbReference type="ARBA" id="ARBA00023284"/>
    </source>
</evidence>
<dbReference type="Proteomes" id="UP000247792">
    <property type="component" value="Unassembled WGS sequence"/>
</dbReference>
<dbReference type="AlphaFoldDB" id="A0A318JBH9"/>
<dbReference type="NCBIfam" id="TIGR00385">
    <property type="entry name" value="dsbE"/>
    <property type="match status" value="1"/>
</dbReference>
<dbReference type="InterPro" id="IPR013766">
    <property type="entry name" value="Thioredoxin_domain"/>
</dbReference>
<dbReference type="EMBL" id="QJKB01000003">
    <property type="protein sequence ID" value="PXX44066.1"/>
    <property type="molecule type" value="Genomic_DNA"/>
</dbReference>
<dbReference type="InterPro" id="IPR004799">
    <property type="entry name" value="Periplasmic_diS_OxRdtase_DsbE"/>
</dbReference>
<evidence type="ECO:0000256" key="1">
    <source>
        <dbReference type="ARBA" id="ARBA00004196"/>
    </source>
</evidence>
<keyword evidence="3" id="KW-1015">Disulfide bond</keyword>
<dbReference type="SUPFAM" id="SSF52833">
    <property type="entry name" value="Thioredoxin-like"/>
    <property type="match status" value="1"/>
</dbReference>
<sequence>MKRFLLPLLAFVILLAFLGTGLLIKTNDLPSALIGKPAPVFSLPQVEQAAHFQSSSLKGKVWLLNVWASWCESCRHEHPVLVKFAGQLSAPVIGLDYMDKAADARRWLIDFGNPYQLSVQDVDGRAATDYGVVGVPETFVIDSRGLVRYKHVGPLTEQIVFGKLQPMIDQLQREQ</sequence>
<evidence type="ECO:0000256" key="3">
    <source>
        <dbReference type="ARBA" id="ARBA00023157"/>
    </source>
</evidence>
<dbReference type="PANTHER" id="PTHR42852">
    <property type="entry name" value="THIOL:DISULFIDE INTERCHANGE PROTEIN DSBE"/>
    <property type="match status" value="1"/>
</dbReference>
<keyword evidence="4" id="KW-0676">Redox-active center</keyword>
<proteinExistence type="predicted"/>
<accession>A0A318JBH9</accession>
<dbReference type="Pfam" id="PF00578">
    <property type="entry name" value="AhpC-TSA"/>
    <property type="match status" value="1"/>
</dbReference>
<dbReference type="Gene3D" id="3.40.30.10">
    <property type="entry name" value="Glutaredoxin"/>
    <property type="match status" value="1"/>
</dbReference>
<dbReference type="GO" id="GO:0030288">
    <property type="term" value="C:outer membrane-bounded periplasmic space"/>
    <property type="evidence" value="ECO:0007669"/>
    <property type="project" value="InterPro"/>
</dbReference>
<dbReference type="GO" id="GO:0017004">
    <property type="term" value="P:cytochrome complex assembly"/>
    <property type="evidence" value="ECO:0007669"/>
    <property type="project" value="UniProtKB-KW"/>
</dbReference>
<keyword evidence="2" id="KW-0201">Cytochrome c-type biogenesis</keyword>
<feature type="domain" description="Thioredoxin" evidence="5">
    <location>
        <begin position="32"/>
        <end position="173"/>
    </location>
</feature>
<dbReference type="GO" id="GO:0015036">
    <property type="term" value="F:disulfide oxidoreductase activity"/>
    <property type="evidence" value="ECO:0007669"/>
    <property type="project" value="InterPro"/>
</dbReference>
<dbReference type="PROSITE" id="PS00194">
    <property type="entry name" value="THIOREDOXIN_1"/>
    <property type="match status" value="1"/>
</dbReference>
<comment type="caution">
    <text evidence="6">The sequence shown here is derived from an EMBL/GenBank/DDBJ whole genome shotgun (WGS) entry which is preliminary data.</text>
</comment>
<dbReference type="InterPro" id="IPR017937">
    <property type="entry name" value="Thioredoxin_CS"/>
</dbReference>
<dbReference type="PROSITE" id="PS51352">
    <property type="entry name" value="THIOREDOXIN_2"/>
    <property type="match status" value="1"/>
</dbReference>
<name>A0A318JBH9_9BURK</name>
<dbReference type="InterPro" id="IPR050553">
    <property type="entry name" value="Thioredoxin_ResA/DsbE_sf"/>
</dbReference>
<protein>
    <submittedName>
        <fullName evidence="6">Cytochrome c biogenesis protein CcmG/thiol:disulfide interchange protein DsbE</fullName>
    </submittedName>
</protein>
<dbReference type="InterPro" id="IPR000866">
    <property type="entry name" value="AhpC/TSA"/>
</dbReference>
<gene>
    <name evidence="6" type="ORF">DFR42_103335</name>
</gene>
<keyword evidence="7" id="KW-1185">Reference proteome</keyword>
<dbReference type="GO" id="GO:0016209">
    <property type="term" value="F:antioxidant activity"/>
    <property type="evidence" value="ECO:0007669"/>
    <property type="project" value="InterPro"/>
</dbReference>
<evidence type="ECO:0000313" key="6">
    <source>
        <dbReference type="EMBL" id="PXX44066.1"/>
    </source>
</evidence>
<evidence type="ECO:0000259" key="5">
    <source>
        <dbReference type="PROSITE" id="PS51352"/>
    </source>
</evidence>
<dbReference type="RefSeq" id="WP_110255316.1">
    <property type="nucleotide sequence ID" value="NZ_QJKB01000003.1"/>
</dbReference>
<evidence type="ECO:0000256" key="2">
    <source>
        <dbReference type="ARBA" id="ARBA00022748"/>
    </source>
</evidence>
<organism evidence="6 7">
    <name type="scientific">Undibacterium pigrum</name>
    <dbReference type="NCBI Taxonomy" id="401470"/>
    <lineage>
        <taxon>Bacteria</taxon>
        <taxon>Pseudomonadati</taxon>
        <taxon>Pseudomonadota</taxon>
        <taxon>Betaproteobacteria</taxon>
        <taxon>Burkholderiales</taxon>
        <taxon>Oxalobacteraceae</taxon>
        <taxon>Undibacterium</taxon>
    </lineage>
</organism>
<dbReference type="CDD" id="cd03010">
    <property type="entry name" value="TlpA_like_DsbE"/>
    <property type="match status" value="1"/>
</dbReference>
<dbReference type="PANTHER" id="PTHR42852:SF6">
    <property type="entry name" value="THIOL:DISULFIDE INTERCHANGE PROTEIN DSBE"/>
    <property type="match status" value="1"/>
</dbReference>
<dbReference type="InterPro" id="IPR036249">
    <property type="entry name" value="Thioredoxin-like_sf"/>
</dbReference>
<evidence type="ECO:0000313" key="7">
    <source>
        <dbReference type="Proteomes" id="UP000247792"/>
    </source>
</evidence>
<dbReference type="OrthoDB" id="9811352at2"/>